<keyword evidence="1 2" id="KW-0378">Hydrolase</keyword>
<dbReference type="Pfam" id="PF21906">
    <property type="entry name" value="WHD_NrtR"/>
    <property type="match status" value="1"/>
</dbReference>
<dbReference type="PRINTS" id="PR00502">
    <property type="entry name" value="NUDIXFAMILY"/>
</dbReference>
<dbReference type="InterPro" id="IPR015797">
    <property type="entry name" value="NUDIX_hydrolase-like_dom_sf"/>
</dbReference>
<comment type="similarity">
    <text evidence="2">Belongs to the Nudix hydrolase family.</text>
</comment>
<dbReference type="GO" id="GO:0016787">
    <property type="term" value="F:hydrolase activity"/>
    <property type="evidence" value="ECO:0007669"/>
    <property type="project" value="UniProtKB-KW"/>
</dbReference>
<reference evidence="4" key="1">
    <citation type="submission" date="2021-03" db="EMBL/GenBank/DDBJ databases">
        <authorList>
            <person name="Wang G."/>
        </authorList>
    </citation>
    <scope>NUCLEOTIDE SEQUENCE</scope>
    <source>
        <strain evidence="4">KCTC 12899</strain>
    </source>
</reference>
<gene>
    <name evidence="4" type="ORF">J3U88_12700</name>
</gene>
<evidence type="ECO:0000256" key="1">
    <source>
        <dbReference type="ARBA" id="ARBA00022801"/>
    </source>
</evidence>
<dbReference type="Proteomes" id="UP000664417">
    <property type="component" value="Unassembled WGS sequence"/>
</dbReference>
<name>A0A8J7Q9B1_9BACT</name>
<dbReference type="RefSeq" id="WP_207859145.1">
    <property type="nucleotide sequence ID" value="NZ_JAFREP010000010.1"/>
</dbReference>
<dbReference type="Gene3D" id="3.90.79.10">
    <property type="entry name" value="Nucleoside Triphosphate Pyrophosphohydrolase"/>
    <property type="match status" value="1"/>
</dbReference>
<dbReference type="InterPro" id="IPR036390">
    <property type="entry name" value="WH_DNA-bd_sf"/>
</dbReference>
<accession>A0A8J7Q9B1</accession>
<dbReference type="InterPro" id="IPR000086">
    <property type="entry name" value="NUDIX_hydrolase_dom"/>
</dbReference>
<evidence type="ECO:0000313" key="5">
    <source>
        <dbReference type="Proteomes" id="UP000664417"/>
    </source>
</evidence>
<dbReference type="Gene3D" id="1.10.10.10">
    <property type="entry name" value="Winged helix-like DNA-binding domain superfamily/Winged helix DNA-binding domain"/>
    <property type="match status" value="1"/>
</dbReference>
<dbReference type="InterPro" id="IPR054105">
    <property type="entry name" value="WHD_NrtR"/>
</dbReference>
<proteinExistence type="inferred from homology"/>
<dbReference type="PROSITE" id="PS51462">
    <property type="entry name" value="NUDIX"/>
    <property type="match status" value="1"/>
</dbReference>
<dbReference type="SUPFAM" id="SSF46785">
    <property type="entry name" value="Winged helix' DNA-binding domain"/>
    <property type="match status" value="1"/>
</dbReference>
<dbReference type="CDD" id="cd18873">
    <property type="entry name" value="NUDIX_NadM_like"/>
    <property type="match status" value="1"/>
</dbReference>
<comment type="caution">
    <text evidence="4">The sequence shown here is derived from an EMBL/GenBank/DDBJ whole genome shotgun (WGS) entry which is preliminary data.</text>
</comment>
<dbReference type="SUPFAM" id="SSF55811">
    <property type="entry name" value="Nudix"/>
    <property type="match status" value="1"/>
</dbReference>
<dbReference type="PANTHER" id="PTHR43736">
    <property type="entry name" value="ADP-RIBOSE PYROPHOSPHATASE"/>
    <property type="match status" value="1"/>
</dbReference>
<organism evidence="4 5">
    <name type="scientific">Acanthopleuribacter pedis</name>
    <dbReference type="NCBI Taxonomy" id="442870"/>
    <lineage>
        <taxon>Bacteria</taxon>
        <taxon>Pseudomonadati</taxon>
        <taxon>Acidobacteriota</taxon>
        <taxon>Holophagae</taxon>
        <taxon>Acanthopleuribacterales</taxon>
        <taxon>Acanthopleuribacteraceae</taxon>
        <taxon>Acanthopleuribacter</taxon>
    </lineage>
</organism>
<dbReference type="Pfam" id="PF00293">
    <property type="entry name" value="NUDIX"/>
    <property type="match status" value="1"/>
</dbReference>
<dbReference type="PANTHER" id="PTHR43736:SF4">
    <property type="entry name" value="SLR1690 PROTEIN"/>
    <property type="match status" value="1"/>
</dbReference>
<sequence length="229" mass="26541">MTYTYEFPRPSVTVDCVVFGFDEGDLKILLVKRLLPPFQGQWALPGGFVRMDESLEEAARRELEEETGLSDLFLEQLYTFGAVERDPRTRVISVAYFALVKLQGKNLRASGDAEATDWFSLRDHPELAFDHRDILDTAITRLKGKVRYQPIGFELLPTRFKLSQLQHLYEVVLEKQLDKRNFRKKIQSMGLLIDTGETEKQVAHRAAKLYEFDRGKYEALVERGFNFEL</sequence>
<evidence type="ECO:0000256" key="2">
    <source>
        <dbReference type="RuleBase" id="RU003476"/>
    </source>
</evidence>
<dbReference type="InterPro" id="IPR020476">
    <property type="entry name" value="Nudix_hydrolase"/>
</dbReference>
<evidence type="ECO:0000259" key="3">
    <source>
        <dbReference type="PROSITE" id="PS51462"/>
    </source>
</evidence>
<feature type="domain" description="Nudix hydrolase" evidence="3">
    <location>
        <begin position="11"/>
        <end position="142"/>
    </location>
</feature>
<dbReference type="EMBL" id="JAFREP010000010">
    <property type="protein sequence ID" value="MBO1319324.1"/>
    <property type="molecule type" value="Genomic_DNA"/>
</dbReference>
<keyword evidence="5" id="KW-1185">Reference proteome</keyword>
<evidence type="ECO:0000313" key="4">
    <source>
        <dbReference type="EMBL" id="MBO1319324.1"/>
    </source>
</evidence>
<dbReference type="InterPro" id="IPR036388">
    <property type="entry name" value="WH-like_DNA-bd_sf"/>
</dbReference>
<protein>
    <submittedName>
        <fullName evidence="4">NUDIX hydrolase</fullName>
    </submittedName>
</protein>
<dbReference type="InterPro" id="IPR020084">
    <property type="entry name" value="NUDIX_hydrolase_CS"/>
</dbReference>
<dbReference type="AlphaFoldDB" id="A0A8J7Q9B1"/>
<dbReference type="PROSITE" id="PS00893">
    <property type="entry name" value="NUDIX_BOX"/>
    <property type="match status" value="1"/>
</dbReference>